<accession>A0ACC0IWU6</accession>
<sequence>MIKQDKLSSWSQIQVEENLRIFACEMYISTGKYTVRGQKAEAPRRPKKSLKNGSNIAMIIVKITYAVLQTNRKRLQLKVPPNGMAMGYSLAMNPLCGHRLLLQLSTNPNIG</sequence>
<evidence type="ECO:0000313" key="1">
    <source>
        <dbReference type="EMBL" id="KAI8028416.1"/>
    </source>
</evidence>
<comment type="caution">
    <text evidence="1">The sequence shown here is derived from an EMBL/GenBank/DDBJ whole genome shotgun (WGS) entry which is preliminary data.</text>
</comment>
<gene>
    <name evidence="1" type="ORF">LOK49_LG02G03295</name>
</gene>
<keyword evidence="2" id="KW-1185">Reference proteome</keyword>
<proteinExistence type="predicted"/>
<dbReference type="EMBL" id="CM045760">
    <property type="protein sequence ID" value="KAI8028416.1"/>
    <property type="molecule type" value="Genomic_DNA"/>
</dbReference>
<organism evidence="1 2">
    <name type="scientific">Camellia lanceoleosa</name>
    <dbReference type="NCBI Taxonomy" id="1840588"/>
    <lineage>
        <taxon>Eukaryota</taxon>
        <taxon>Viridiplantae</taxon>
        <taxon>Streptophyta</taxon>
        <taxon>Embryophyta</taxon>
        <taxon>Tracheophyta</taxon>
        <taxon>Spermatophyta</taxon>
        <taxon>Magnoliopsida</taxon>
        <taxon>eudicotyledons</taxon>
        <taxon>Gunneridae</taxon>
        <taxon>Pentapetalae</taxon>
        <taxon>asterids</taxon>
        <taxon>Ericales</taxon>
        <taxon>Theaceae</taxon>
        <taxon>Camellia</taxon>
    </lineage>
</organism>
<protein>
    <submittedName>
        <fullName evidence="1">Uncharacterized protein</fullName>
    </submittedName>
</protein>
<dbReference type="Proteomes" id="UP001060215">
    <property type="component" value="Chromosome 3"/>
</dbReference>
<name>A0ACC0IWU6_9ERIC</name>
<reference evidence="1 2" key="1">
    <citation type="journal article" date="2022" name="Plant J.">
        <title>Chromosome-level genome of Camellia lanceoleosa provides a valuable resource for understanding genome evolution and self-incompatibility.</title>
        <authorList>
            <person name="Gong W."/>
            <person name="Xiao S."/>
            <person name="Wang L."/>
            <person name="Liao Z."/>
            <person name="Chang Y."/>
            <person name="Mo W."/>
            <person name="Hu G."/>
            <person name="Li W."/>
            <person name="Zhao G."/>
            <person name="Zhu H."/>
            <person name="Hu X."/>
            <person name="Ji K."/>
            <person name="Xiang X."/>
            <person name="Song Q."/>
            <person name="Yuan D."/>
            <person name="Jin S."/>
            <person name="Zhang L."/>
        </authorList>
    </citation>
    <scope>NUCLEOTIDE SEQUENCE [LARGE SCALE GENOMIC DNA]</scope>
    <source>
        <strain evidence="1">SQ_2022a</strain>
    </source>
</reference>
<evidence type="ECO:0000313" key="2">
    <source>
        <dbReference type="Proteomes" id="UP001060215"/>
    </source>
</evidence>